<proteinExistence type="predicted"/>
<dbReference type="Pfam" id="PF14252">
    <property type="entry name" value="DUF4347"/>
    <property type="match status" value="1"/>
</dbReference>
<dbReference type="PATRIC" id="fig|1710896.3.peg.5739"/>
<dbReference type="Gene3D" id="3.90.182.10">
    <property type="entry name" value="Toxin - Anthrax Protective Antigen,domain 1"/>
    <property type="match status" value="1"/>
</dbReference>
<dbReference type="AlphaFoldDB" id="A0A1B7WVX2"/>
<dbReference type="Pfam" id="PF07691">
    <property type="entry name" value="PA14"/>
    <property type="match status" value="1"/>
</dbReference>
<dbReference type="SUPFAM" id="SSF56988">
    <property type="entry name" value="Anthrax protective antigen"/>
    <property type="match status" value="1"/>
</dbReference>
<sequence>MITNTPTTTIVFVNAQVANYQNLLKQVQPDTEFLLINADQDGIEQITNTLKNRQNITSVQIISHGGEGEIQLGRTRLNRDSIQAYREQLEQWRKALTAEADILLFGCSVGFGQGQEFLRDLSIFTGADVAASVDITGNALLGGDWDLEFATGNIESGIAISSEGQQAYAGILPLIVEYFIGNNTKEGNGVERTEVKQWSTRSTISNSAGLIREDWGTGSPPNSNVNQDNFIVRWTGYVYASSTGDYKFYENSDDGVRLWVNNRRLIEEWNKSGLDKENSASIYLEGGKWYAIQMDYFDWDASAAVNLQWQPPGSSKAYIPNNYLQQFDIKSSTRIAI</sequence>
<reference evidence="2 3" key="1">
    <citation type="submission" date="2015-09" db="EMBL/GenBank/DDBJ databases">
        <title>Aphanizomenon flos-aquae WA102.</title>
        <authorList>
            <person name="Driscoll C."/>
        </authorList>
    </citation>
    <scope>NUCLEOTIDE SEQUENCE [LARGE SCALE GENOMIC DNA]</scope>
    <source>
        <strain evidence="2">WA102</strain>
    </source>
</reference>
<dbReference type="Proteomes" id="UP000092093">
    <property type="component" value="Unassembled WGS sequence"/>
</dbReference>
<dbReference type="SMART" id="SM00758">
    <property type="entry name" value="PA14"/>
    <property type="match status" value="1"/>
</dbReference>
<protein>
    <recommendedName>
        <fullName evidence="1">PA14 domain-containing protein</fullName>
    </recommendedName>
</protein>
<name>A0A1B7WVX2_APHFL</name>
<organism evidence="2 3">
    <name type="scientific">Aphanizomenon flos-aquae WA102</name>
    <dbReference type="NCBI Taxonomy" id="1710896"/>
    <lineage>
        <taxon>Bacteria</taxon>
        <taxon>Bacillati</taxon>
        <taxon>Cyanobacteriota</taxon>
        <taxon>Cyanophyceae</taxon>
        <taxon>Nostocales</taxon>
        <taxon>Aphanizomenonaceae</taxon>
        <taxon>Aphanizomenon</taxon>
    </lineage>
</organism>
<dbReference type="InterPro" id="IPR037524">
    <property type="entry name" value="PA14/GLEYA"/>
</dbReference>
<feature type="domain" description="PA14" evidence="1">
    <location>
        <begin position="169"/>
        <end position="323"/>
    </location>
</feature>
<dbReference type="InterPro" id="IPR025592">
    <property type="entry name" value="DUF4347"/>
</dbReference>
<gene>
    <name evidence="2" type="ORF">AN484_21430</name>
</gene>
<dbReference type="InterPro" id="IPR011658">
    <property type="entry name" value="PA14_dom"/>
</dbReference>
<comment type="caution">
    <text evidence="2">The sequence shown here is derived from an EMBL/GenBank/DDBJ whole genome shotgun (WGS) entry which is preliminary data.</text>
</comment>
<accession>A0A1B7WVX2</accession>
<evidence type="ECO:0000259" key="1">
    <source>
        <dbReference type="PROSITE" id="PS51820"/>
    </source>
</evidence>
<dbReference type="EMBL" id="LJOW01000154">
    <property type="protein sequence ID" value="OBQ41225.1"/>
    <property type="molecule type" value="Genomic_DNA"/>
</dbReference>
<evidence type="ECO:0000313" key="3">
    <source>
        <dbReference type="Proteomes" id="UP000092093"/>
    </source>
</evidence>
<evidence type="ECO:0000313" key="2">
    <source>
        <dbReference type="EMBL" id="OBQ41225.1"/>
    </source>
</evidence>
<dbReference type="PROSITE" id="PS51820">
    <property type="entry name" value="PA14"/>
    <property type="match status" value="1"/>
</dbReference>